<evidence type="ECO:0000313" key="2">
    <source>
        <dbReference type="EMBL" id="CAA9490291.1"/>
    </source>
</evidence>
<proteinExistence type="predicted"/>
<accession>A0A6J4S5S5</accession>
<organism evidence="2">
    <name type="scientific">uncultured Sphingomonadaceae bacterium</name>
    <dbReference type="NCBI Taxonomy" id="169976"/>
    <lineage>
        <taxon>Bacteria</taxon>
        <taxon>Pseudomonadati</taxon>
        <taxon>Pseudomonadota</taxon>
        <taxon>Alphaproteobacteria</taxon>
        <taxon>Sphingomonadales</taxon>
        <taxon>Sphingomonadaceae</taxon>
        <taxon>environmental samples</taxon>
    </lineage>
</organism>
<feature type="non-terminal residue" evidence="2">
    <location>
        <position position="180"/>
    </location>
</feature>
<reference evidence="2" key="1">
    <citation type="submission" date="2020-02" db="EMBL/GenBank/DDBJ databases">
        <authorList>
            <person name="Meier V. D."/>
        </authorList>
    </citation>
    <scope>NUCLEOTIDE SEQUENCE</scope>
    <source>
        <strain evidence="2">AVDCRST_MAG91</strain>
    </source>
</reference>
<dbReference type="EMBL" id="CADCVX010000114">
    <property type="protein sequence ID" value="CAA9490291.1"/>
    <property type="molecule type" value="Genomic_DNA"/>
</dbReference>
<name>A0A6J4S5S5_9SPHN</name>
<feature type="compositionally biased region" description="Basic and acidic residues" evidence="1">
    <location>
        <begin position="159"/>
        <end position="180"/>
    </location>
</feature>
<feature type="region of interest" description="Disordered" evidence="1">
    <location>
        <begin position="1"/>
        <end position="180"/>
    </location>
</feature>
<feature type="compositionally biased region" description="Basic and acidic residues" evidence="1">
    <location>
        <begin position="54"/>
        <end position="77"/>
    </location>
</feature>
<protein>
    <submittedName>
        <fullName evidence="2">Twitching motility protein PilT</fullName>
    </submittedName>
</protein>
<feature type="compositionally biased region" description="Low complexity" evidence="1">
    <location>
        <begin position="78"/>
        <end position="92"/>
    </location>
</feature>
<dbReference type="AlphaFoldDB" id="A0A6J4S5S5"/>
<feature type="compositionally biased region" description="Basic residues" evidence="1">
    <location>
        <begin position="1"/>
        <end position="21"/>
    </location>
</feature>
<feature type="compositionally biased region" description="Basic and acidic residues" evidence="1">
    <location>
        <begin position="126"/>
        <end position="148"/>
    </location>
</feature>
<gene>
    <name evidence="2" type="ORF">AVDCRST_MAG91-506</name>
</gene>
<evidence type="ECO:0000256" key="1">
    <source>
        <dbReference type="SAM" id="MobiDB-lite"/>
    </source>
</evidence>
<sequence length="180" mass="20247">ERSPRHPPQRRRGQGFRHPHQCRGPAALPRPHDRDAQRLPHGHARGGNPAGQGDDERQALGRVRGEARQRLLVRDPRPLALPRQRPLPAQQRRALHPNHQRQGSADRATAAAGDLQQAHLPAARPDPGHRPHRLGQEHYAGGHDRLDQPARAGPHHHARGPDRVRVRQQQVRDRAARGRL</sequence>
<feature type="non-terminal residue" evidence="2">
    <location>
        <position position="1"/>
    </location>
</feature>